<dbReference type="EMBL" id="KN833705">
    <property type="protein sequence ID" value="KIK25890.1"/>
    <property type="molecule type" value="Genomic_DNA"/>
</dbReference>
<dbReference type="STRING" id="765257.A0A0C9YLM6"/>
<evidence type="ECO:0000313" key="7">
    <source>
        <dbReference type="EMBL" id="KIK25890.1"/>
    </source>
</evidence>
<dbReference type="Proteomes" id="UP000054018">
    <property type="component" value="Unassembled WGS sequence"/>
</dbReference>
<dbReference type="AlphaFoldDB" id="A0A0C9YLM6"/>
<dbReference type="HOGENOM" id="CLU_018012_5_2_1"/>
<name>A0A0C9YLM6_9AGAM</name>
<dbReference type="Pfam" id="PF00067">
    <property type="entry name" value="p450"/>
    <property type="match status" value="1"/>
</dbReference>
<dbReference type="PRINTS" id="PR00465">
    <property type="entry name" value="EP450IV"/>
</dbReference>
<dbReference type="InterPro" id="IPR002403">
    <property type="entry name" value="Cyt_P450_E_grp-IV"/>
</dbReference>
<evidence type="ECO:0000313" key="8">
    <source>
        <dbReference type="Proteomes" id="UP000054018"/>
    </source>
</evidence>
<proteinExistence type="inferred from homology"/>
<reference evidence="7 8" key="1">
    <citation type="submission" date="2014-04" db="EMBL/GenBank/DDBJ databases">
        <authorList>
            <consortium name="DOE Joint Genome Institute"/>
            <person name="Kuo A."/>
            <person name="Kohler A."/>
            <person name="Costa M.D."/>
            <person name="Nagy L.G."/>
            <person name="Floudas D."/>
            <person name="Copeland A."/>
            <person name="Barry K.W."/>
            <person name="Cichocki N."/>
            <person name="Veneault-Fourrey C."/>
            <person name="LaButti K."/>
            <person name="Lindquist E.A."/>
            <person name="Lipzen A."/>
            <person name="Lundell T."/>
            <person name="Morin E."/>
            <person name="Murat C."/>
            <person name="Sun H."/>
            <person name="Tunlid A."/>
            <person name="Henrissat B."/>
            <person name="Grigoriev I.V."/>
            <person name="Hibbett D.S."/>
            <person name="Martin F."/>
            <person name="Nordberg H.P."/>
            <person name="Cantor M.N."/>
            <person name="Hua S.X."/>
        </authorList>
    </citation>
    <scope>NUCLEOTIDE SEQUENCE [LARGE SCALE GENOMIC DNA]</scope>
    <source>
        <strain evidence="7 8">441</strain>
    </source>
</reference>
<dbReference type="GO" id="GO:0020037">
    <property type="term" value="F:heme binding"/>
    <property type="evidence" value="ECO:0007669"/>
    <property type="project" value="InterPro"/>
</dbReference>
<feature type="binding site" description="axial binding residue" evidence="6">
    <location>
        <position position="430"/>
    </location>
    <ligand>
        <name>heme</name>
        <dbReference type="ChEBI" id="CHEBI:30413"/>
    </ligand>
    <ligandPart>
        <name>Fe</name>
        <dbReference type="ChEBI" id="CHEBI:18248"/>
    </ligandPart>
</feature>
<dbReference type="PANTHER" id="PTHR24304">
    <property type="entry name" value="CYTOCHROME P450 FAMILY 7"/>
    <property type="match status" value="1"/>
</dbReference>
<dbReference type="InterPro" id="IPR050529">
    <property type="entry name" value="CYP450_sterol_14alpha_dmase"/>
</dbReference>
<dbReference type="GO" id="GO:0016705">
    <property type="term" value="F:oxidoreductase activity, acting on paired donors, with incorporation or reduction of molecular oxygen"/>
    <property type="evidence" value="ECO:0007669"/>
    <property type="project" value="InterPro"/>
</dbReference>
<dbReference type="InterPro" id="IPR036396">
    <property type="entry name" value="Cyt_P450_sf"/>
</dbReference>
<keyword evidence="3 6" id="KW-0349">Heme</keyword>
<dbReference type="PANTHER" id="PTHR24304:SF4">
    <property type="entry name" value="CYTOCHROME P450"/>
    <property type="match status" value="1"/>
</dbReference>
<keyword evidence="4 6" id="KW-0479">Metal-binding</keyword>
<dbReference type="GO" id="GO:0005506">
    <property type="term" value="F:iron ion binding"/>
    <property type="evidence" value="ECO:0007669"/>
    <property type="project" value="InterPro"/>
</dbReference>
<comment type="similarity">
    <text evidence="2">Belongs to the cytochrome P450 family.</text>
</comment>
<evidence type="ECO:0008006" key="9">
    <source>
        <dbReference type="Google" id="ProtNLM"/>
    </source>
</evidence>
<evidence type="ECO:0000256" key="4">
    <source>
        <dbReference type="ARBA" id="ARBA00022723"/>
    </source>
</evidence>
<dbReference type="InterPro" id="IPR001128">
    <property type="entry name" value="Cyt_P450"/>
</dbReference>
<gene>
    <name evidence="7" type="ORF">PISMIDRAFT_96107</name>
</gene>
<keyword evidence="5 6" id="KW-0408">Iron</keyword>
<evidence type="ECO:0000256" key="6">
    <source>
        <dbReference type="PIRSR" id="PIRSR602403-1"/>
    </source>
</evidence>
<evidence type="ECO:0000256" key="3">
    <source>
        <dbReference type="ARBA" id="ARBA00022617"/>
    </source>
</evidence>
<evidence type="ECO:0000256" key="2">
    <source>
        <dbReference type="ARBA" id="ARBA00010617"/>
    </source>
</evidence>
<dbReference type="Gene3D" id="1.10.630.10">
    <property type="entry name" value="Cytochrome P450"/>
    <property type="match status" value="1"/>
</dbReference>
<keyword evidence="8" id="KW-1185">Reference proteome</keyword>
<dbReference type="SUPFAM" id="SSF48264">
    <property type="entry name" value="Cytochrome P450"/>
    <property type="match status" value="1"/>
</dbReference>
<reference evidence="8" key="2">
    <citation type="submission" date="2015-01" db="EMBL/GenBank/DDBJ databases">
        <title>Evolutionary Origins and Diversification of the Mycorrhizal Mutualists.</title>
        <authorList>
            <consortium name="DOE Joint Genome Institute"/>
            <consortium name="Mycorrhizal Genomics Consortium"/>
            <person name="Kohler A."/>
            <person name="Kuo A."/>
            <person name="Nagy L.G."/>
            <person name="Floudas D."/>
            <person name="Copeland A."/>
            <person name="Barry K.W."/>
            <person name="Cichocki N."/>
            <person name="Veneault-Fourrey C."/>
            <person name="LaButti K."/>
            <person name="Lindquist E.A."/>
            <person name="Lipzen A."/>
            <person name="Lundell T."/>
            <person name="Morin E."/>
            <person name="Murat C."/>
            <person name="Riley R."/>
            <person name="Ohm R."/>
            <person name="Sun H."/>
            <person name="Tunlid A."/>
            <person name="Henrissat B."/>
            <person name="Grigoriev I.V."/>
            <person name="Hibbett D.S."/>
            <person name="Martin F."/>
        </authorList>
    </citation>
    <scope>NUCLEOTIDE SEQUENCE [LARGE SCALE GENOMIC DNA]</scope>
    <source>
        <strain evidence="8">441</strain>
    </source>
</reference>
<evidence type="ECO:0000256" key="1">
    <source>
        <dbReference type="ARBA" id="ARBA00001971"/>
    </source>
</evidence>
<organism evidence="7 8">
    <name type="scientific">Pisolithus microcarpus 441</name>
    <dbReference type="NCBI Taxonomy" id="765257"/>
    <lineage>
        <taxon>Eukaryota</taxon>
        <taxon>Fungi</taxon>
        <taxon>Dikarya</taxon>
        <taxon>Basidiomycota</taxon>
        <taxon>Agaricomycotina</taxon>
        <taxon>Agaricomycetes</taxon>
        <taxon>Agaricomycetidae</taxon>
        <taxon>Boletales</taxon>
        <taxon>Sclerodermatineae</taxon>
        <taxon>Pisolithaceae</taxon>
        <taxon>Pisolithus</taxon>
    </lineage>
</organism>
<dbReference type="OrthoDB" id="3366823at2759"/>
<dbReference type="GO" id="GO:0008395">
    <property type="term" value="F:steroid hydroxylase activity"/>
    <property type="evidence" value="ECO:0007669"/>
    <property type="project" value="TreeGrafter"/>
</dbReference>
<sequence length="494" mass="55469">MSSLLVIGHRVPFKGRVSLALVVIVYAASALIFRRKPSSSFPPLVPSALPWVGSALSFLSNPRGFLARCHKRYGPVFKLLLGGREVVVVSSAAAISSIYASEDAAPHAMHDQIFRAFIGRSPKHTEFNVEKEIFPLLDQVFSKRALEVLTQPLARMVFARIKHHTRIQSAQLSLMTFLAEPLYFTVNVMLFGNGYPSDSFDDFRIIDESMPERFLGSPYWFLPSVQARGRLLPRGIDYVKKIHIPENNSALGSDFIQTLQSNGVSPEEAACHLLTFTWGLHANTQGAIFWLFLFLLSDPVALTAVRDEIDRAIEHEFGDLHGFLVDANLKNLDGPYFTLLTSAIMEAMRLTATFMGIRVANSDFELRNSDTIISVRKGEHLLGNVDALHMDESVYPNSRAFVYDRFAYCEGKFRMDGKPWFSFAAGRHLCKGRYLAMYELKISAILSLYLFDITPVGGPPPPWWPPRAQKANLGFPRIENIIVQLHPRDHAEGR</sequence>
<protein>
    <recommendedName>
        <fullName evidence="9">Cytochrome P450</fullName>
    </recommendedName>
</protein>
<evidence type="ECO:0000256" key="5">
    <source>
        <dbReference type="ARBA" id="ARBA00023004"/>
    </source>
</evidence>
<comment type="cofactor">
    <cofactor evidence="1 6">
        <name>heme</name>
        <dbReference type="ChEBI" id="CHEBI:30413"/>
    </cofactor>
</comment>
<accession>A0A0C9YLM6</accession>